<name>A0A653E6Q7_9PSED</name>
<accession>A0A653E6Q7</accession>
<dbReference type="EMBL" id="LR215729">
    <property type="protein sequence ID" value="VEV97472.1"/>
    <property type="molecule type" value="Genomic_DNA"/>
</dbReference>
<gene>
    <name evidence="1" type="ORF">PMYSY11_2427</name>
</gene>
<protein>
    <submittedName>
        <fullName evidence="1">Uncharacterized protein</fullName>
    </submittedName>
</protein>
<proteinExistence type="predicted"/>
<dbReference type="AlphaFoldDB" id="A0A653E6Q7"/>
<organism evidence="1">
    <name type="scientific">Pseudomonas marincola</name>
    <dbReference type="NCBI Taxonomy" id="437900"/>
    <lineage>
        <taxon>Bacteria</taxon>
        <taxon>Pseudomonadati</taxon>
        <taxon>Pseudomonadota</taxon>
        <taxon>Gammaproteobacteria</taxon>
        <taxon>Pseudomonadales</taxon>
        <taxon>Pseudomonadaceae</taxon>
        <taxon>Pseudomonas</taxon>
    </lineage>
</organism>
<sequence length="47" mass="5172">MAKQTSGAKYSNFHSVSLLTKQQGNVQLLSMSNRTPGRHHREALACS</sequence>
<reference evidence="1" key="1">
    <citation type="submission" date="2019-02" db="EMBL/GenBank/DDBJ databases">
        <authorList>
            <consortium name="Genoscope - CEA"/>
            <person name="William W."/>
        </authorList>
    </citation>
    <scope>NUCLEOTIDE SEQUENCE [LARGE SCALE GENOMIC DNA]</scope>
    <source>
        <strain evidence="1">YSy11</strain>
    </source>
</reference>
<evidence type="ECO:0000313" key="1">
    <source>
        <dbReference type="EMBL" id="VEV97472.1"/>
    </source>
</evidence>